<protein>
    <recommendedName>
        <fullName evidence="1">Fungal-type protein kinase domain-containing protein</fullName>
    </recommendedName>
</protein>
<comment type="caution">
    <text evidence="2">The sequence shown here is derived from an EMBL/GenBank/DDBJ whole genome shotgun (WGS) entry which is preliminary data.</text>
</comment>
<gene>
    <name evidence="2" type="ORF">LPJ53_006483</name>
</gene>
<dbReference type="InterPro" id="IPR040976">
    <property type="entry name" value="Pkinase_fungal"/>
</dbReference>
<dbReference type="AlphaFoldDB" id="A0A9W8CMJ8"/>
<sequence length="249" mass="27762">MEAKANIGDQNEALGQLILYSKSLYVTQPDRRFLWGLTICADVVYAAVMLNDSVLVSLPIKISESSGRKELVSLLVNWSTCSTDQLGYDPTMWRVTVDTSSRSTGDGMGDGNRTDVDAIRCEIDCFDDETGETRRCITRRTIISADDIFGRHTRCYVAVPVQDDGETAADGLEEVFIKDAWPPTEHAVLDDPRSEIQFLRTIRDTYEKCPPKDFIYPKLVVGGHVRLDSENVHESVDTTDGVFKLTGVE</sequence>
<evidence type="ECO:0000313" key="2">
    <source>
        <dbReference type="EMBL" id="KAJ1718509.1"/>
    </source>
</evidence>
<proteinExistence type="predicted"/>
<dbReference type="PANTHER" id="PTHR38248">
    <property type="entry name" value="FUNK1 6"/>
    <property type="match status" value="1"/>
</dbReference>
<name>A0A9W8CMJ8_9FUNG</name>
<accession>A0A9W8CMJ8</accession>
<keyword evidence="3" id="KW-1185">Reference proteome</keyword>
<dbReference type="OrthoDB" id="5584477at2759"/>
<dbReference type="EMBL" id="JANBOJ010000849">
    <property type="protein sequence ID" value="KAJ1718509.1"/>
    <property type="molecule type" value="Genomic_DNA"/>
</dbReference>
<evidence type="ECO:0000313" key="3">
    <source>
        <dbReference type="Proteomes" id="UP001149813"/>
    </source>
</evidence>
<dbReference type="PANTHER" id="PTHR38248:SF2">
    <property type="entry name" value="FUNK1 11"/>
    <property type="match status" value="1"/>
</dbReference>
<dbReference type="Pfam" id="PF17667">
    <property type="entry name" value="Pkinase_fungal"/>
    <property type="match status" value="1"/>
</dbReference>
<evidence type="ECO:0000259" key="1">
    <source>
        <dbReference type="Pfam" id="PF17667"/>
    </source>
</evidence>
<reference evidence="2" key="1">
    <citation type="submission" date="2022-07" db="EMBL/GenBank/DDBJ databases">
        <title>Phylogenomic reconstructions and comparative analyses of Kickxellomycotina fungi.</title>
        <authorList>
            <person name="Reynolds N.K."/>
            <person name="Stajich J.E."/>
            <person name="Barry K."/>
            <person name="Grigoriev I.V."/>
            <person name="Crous P."/>
            <person name="Smith M.E."/>
        </authorList>
    </citation>
    <scope>NUCLEOTIDE SEQUENCE</scope>
    <source>
        <strain evidence="2">NBRC 32514</strain>
    </source>
</reference>
<feature type="domain" description="Fungal-type protein kinase" evidence="1">
    <location>
        <begin position="6"/>
        <end position="203"/>
    </location>
</feature>
<dbReference type="Proteomes" id="UP001149813">
    <property type="component" value="Unassembled WGS sequence"/>
</dbReference>
<feature type="non-terminal residue" evidence="2">
    <location>
        <position position="249"/>
    </location>
</feature>
<organism evidence="2 3">
    <name type="scientific">Coemansia erecta</name>
    <dbReference type="NCBI Taxonomy" id="147472"/>
    <lineage>
        <taxon>Eukaryota</taxon>
        <taxon>Fungi</taxon>
        <taxon>Fungi incertae sedis</taxon>
        <taxon>Zoopagomycota</taxon>
        <taxon>Kickxellomycotina</taxon>
        <taxon>Kickxellomycetes</taxon>
        <taxon>Kickxellales</taxon>
        <taxon>Kickxellaceae</taxon>
        <taxon>Coemansia</taxon>
    </lineage>
</organism>